<gene>
    <name evidence="1" type="ORF">SDC9_33336</name>
</gene>
<protein>
    <submittedName>
        <fullName evidence="1">Uncharacterized protein</fullName>
    </submittedName>
</protein>
<dbReference type="EMBL" id="VSSQ01000237">
    <property type="protein sequence ID" value="MPL87336.1"/>
    <property type="molecule type" value="Genomic_DNA"/>
</dbReference>
<sequence length="29" mass="3322">MVQEKSLSYMLRQTFLASVVNLTVYVTIS</sequence>
<dbReference type="AlphaFoldDB" id="A0A644V7K6"/>
<organism evidence="1">
    <name type="scientific">bioreactor metagenome</name>
    <dbReference type="NCBI Taxonomy" id="1076179"/>
    <lineage>
        <taxon>unclassified sequences</taxon>
        <taxon>metagenomes</taxon>
        <taxon>ecological metagenomes</taxon>
    </lineage>
</organism>
<name>A0A644V7K6_9ZZZZ</name>
<reference evidence="1" key="1">
    <citation type="submission" date="2019-08" db="EMBL/GenBank/DDBJ databases">
        <authorList>
            <person name="Kucharzyk K."/>
            <person name="Murdoch R.W."/>
            <person name="Higgins S."/>
            <person name="Loffler F."/>
        </authorList>
    </citation>
    <scope>NUCLEOTIDE SEQUENCE</scope>
</reference>
<accession>A0A644V7K6</accession>
<comment type="caution">
    <text evidence="1">The sequence shown here is derived from an EMBL/GenBank/DDBJ whole genome shotgun (WGS) entry which is preliminary data.</text>
</comment>
<evidence type="ECO:0000313" key="1">
    <source>
        <dbReference type="EMBL" id="MPL87336.1"/>
    </source>
</evidence>
<proteinExistence type="predicted"/>